<dbReference type="InterPro" id="IPR005302">
    <property type="entry name" value="MoCF_Sase_C"/>
</dbReference>
<dbReference type="STRING" id="1387277.SAMN06295998_10212"/>
<dbReference type="AlphaFoldDB" id="A0A1W1ZN79"/>
<evidence type="ECO:0000259" key="1">
    <source>
        <dbReference type="PROSITE" id="PS51340"/>
    </source>
</evidence>
<protein>
    <recommendedName>
        <fullName evidence="1">MOSC domain-containing protein</fullName>
    </recommendedName>
</protein>
<dbReference type="Pfam" id="PF03473">
    <property type="entry name" value="MOSC"/>
    <property type="match status" value="1"/>
</dbReference>
<dbReference type="GO" id="GO:0003824">
    <property type="term" value="F:catalytic activity"/>
    <property type="evidence" value="ECO:0007669"/>
    <property type="project" value="InterPro"/>
</dbReference>
<name>A0A1W1ZN79_9RHOB</name>
<dbReference type="SUPFAM" id="SSF50800">
    <property type="entry name" value="PK beta-barrel domain-like"/>
    <property type="match status" value="1"/>
</dbReference>
<dbReference type="Proteomes" id="UP000192330">
    <property type="component" value="Unassembled WGS sequence"/>
</dbReference>
<sequence>MAISAQLDEETSTLTLTHPDLPKLTVRPDEEGARLIDWARPVMPADRAASARVIRVPGRGMTDSAFPSISIGNLATHRAIEQKLGQSLDVRRWRINLWLDGLEAWKEFDWIGQEIRIANVSLRIREPITRCMATTANPDTGIRDADTLGTLKTWGHTDMGIYAEVSASGKIAIGDSLEAS</sequence>
<dbReference type="InterPro" id="IPR011037">
    <property type="entry name" value="Pyrv_Knase-like_insert_dom_sf"/>
</dbReference>
<dbReference type="GO" id="GO:0030151">
    <property type="term" value="F:molybdenum ion binding"/>
    <property type="evidence" value="ECO:0007669"/>
    <property type="project" value="InterPro"/>
</dbReference>
<feature type="domain" description="MOSC" evidence="1">
    <location>
        <begin position="43"/>
        <end position="180"/>
    </location>
</feature>
<keyword evidence="3" id="KW-1185">Reference proteome</keyword>
<evidence type="ECO:0000313" key="3">
    <source>
        <dbReference type="Proteomes" id="UP000192330"/>
    </source>
</evidence>
<evidence type="ECO:0000313" key="2">
    <source>
        <dbReference type="EMBL" id="SMC49672.1"/>
    </source>
</evidence>
<proteinExistence type="predicted"/>
<dbReference type="EMBL" id="FWYD01000002">
    <property type="protein sequence ID" value="SMC49672.1"/>
    <property type="molecule type" value="Genomic_DNA"/>
</dbReference>
<reference evidence="2 3" key="1">
    <citation type="submission" date="2017-04" db="EMBL/GenBank/DDBJ databases">
        <authorList>
            <person name="Afonso C.L."/>
            <person name="Miller P.J."/>
            <person name="Scott M.A."/>
            <person name="Spackman E."/>
            <person name="Goraichik I."/>
            <person name="Dimitrov K.M."/>
            <person name="Suarez D.L."/>
            <person name="Swayne D.E."/>
        </authorList>
    </citation>
    <scope>NUCLEOTIDE SEQUENCE [LARGE SCALE GENOMIC DNA]</scope>
    <source>
        <strain evidence="2 3">CGMCC 1.12644</strain>
    </source>
</reference>
<gene>
    <name evidence="2" type="ORF">SAMN06295998_10212</name>
</gene>
<organism evidence="2 3">
    <name type="scientific">Primorskyibacter flagellatus</name>
    <dbReference type="NCBI Taxonomy" id="1387277"/>
    <lineage>
        <taxon>Bacteria</taxon>
        <taxon>Pseudomonadati</taxon>
        <taxon>Pseudomonadota</taxon>
        <taxon>Alphaproteobacteria</taxon>
        <taxon>Rhodobacterales</taxon>
        <taxon>Roseobacteraceae</taxon>
        <taxon>Primorskyibacter</taxon>
    </lineage>
</organism>
<dbReference type="PROSITE" id="PS51340">
    <property type="entry name" value="MOSC"/>
    <property type="match status" value="1"/>
</dbReference>
<accession>A0A1W1ZN79</accession>
<dbReference type="GO" id="GO:0030170">
    <property type="term" value="F:pyridoxal phosphate binding"/>
    <property type="evidence" value="ECO:0007669"/>
    <property type="project" value="InterPro"/>
</dbReference>